<dbReference type="SMART" id="SM00724">
    <property type="entry name" value="TLC"/>
    <property type="match status" value="1"/>
</dbReference>
<dbReference type="GO" id="GO:0016020">
    <property type="term" value="C:membrane"/>
    <property type="evidence" value="ECO:0007669"/>
    <property type="project" value="UniProtKB-SubCell"/>
</dbReference>
<protein>
    <recommendedName>
        <fullName evidence="7">TLC domain-containing protein</fullName>
    </recommendedName>
</protein>
<dbReference type="InterPro" id="IPR006634">
    <property type="entry name" value="TLC-dom"/>
</dbReference>
<dbReference type="PROSITE" id="PS50922">
    <property type="entry name" value="TLC"/>
    <property type="match status" value="1"/>
</dbReference>
<evidence type="ECO:0000259" key="7">
    <source>
        <dbReference type="PROSITE" id="PS50922"/>
    </source>
</evidence>
<feature type="transmembrane region" description="Helical" evidence="6">
    <location>
        <begin position="116"/>
        <end position="136"/>
    </location>
</feature>
<keyword evidence="3 6" id="KW-1133">Transmembrane helix</keyword>
<evidence type="ECO:0000256" key="6">
    <source>
        <dbReference type="SAM" id="Phobius"/>
    </source>
</evidence>
<feature type="domain" description="TLC" evidence="7">
    <location>
        <begin position="69"/>
        <end position="271"/>
    </location>
</feature>
<feature type="transmembrane region" description="Helical" evidence="6">
    <location>
        <begin position="143"/>
        <end position="161"/>
    </location>
</feature>
<dbReference type="FunCoup" id="A0A152A8G6">
    <property type="interactions" value="57"/>
</dbReference>
<evidence type="ECO:0000313" key="9">
    <source>
        <dbReference type="Proteomes" id="UP000076078"/>
    </source>
</evidence>
<dbReference type="STRING" id="361077.A0A152A8G6"/>
<dbReference type="PANTHER" id="PTHR13439:SF47">
    <property type="entry name" value="TLC DOMAIN-CONTAINING PROTEIN 4 C"/>
    <property type="match status" value="1"/>
</dbReference>
<proteinExistence type="predicted"/>
<dbReference type="InterPro" id="IPR050846">
    <property type="entry name" value="TLCD"/>
</dbReference>
<dbReference type="PANTHER" id="PTHR13439">
    <property type="entry name" value="CT120 PROTEIN"/>
    <property type="match status" value="1"/>
</dbReference>
<comment type="subcellular location">
    <subcellularLocation>
        <location evidence="1">Membrane</location>
        <topology evidence="1">Multi-pass membrane protein</topology>
    </subcellularLocation>
</comment>
<evidence type="ECO:0000256" key="4">
    <source>
        <dbReference type="ARBA" id="ARBA00023136"/>
    </source>
</evidence>
<dbReference type="EMBL" id="LODT01000004">
    <property type="protein sequence ID" value="KYR02508.1"/>
    <property type="molecule type" value="Genomic_DNA"/>
</dbReference>
<evidence type="ECO:0000256" key="2">
    <source>
        <dbReference type="ARBA" id="ARBA00022692"/>
    </source>
</evidence>
<feature type="transmembrane region" description="Helical" evidence="6">
    <location>
        <begin position="78"/>
        <end position="96"/>
    </location>
</feature>
<organism evidence="8 9">
    <name type="scientific">Tieghemostelium lacteum</name>
    <name type="common">Slime mold</name>
    <name type="synonym">Dictyostelium lacteum</name>
    <dbReference type="NCBI Taxonomy" id="361077"/>
    <lineage>
        <taxon>Eukaryota</taxon>
        <taxon>Amoebozoa</taxon>
        <taxon>Evosea</taxon>
        <taxon>Eumycetozoa</taxon>
        <taxon>Dictyostelia</taxon>
        <taxon>Dictyosteliales</taxon>
        <taxon>Raperosteliaceae</taxon>
        <taxon>Tieghemostelium</taxon>
    </lineage>
</organism>
<feature type="transmembrane region" description="Helical" evidence="6">
    <location>
        <begin position="32"/>
        <end position="48"/>
    </location>
</feature>
<evidence type="ECO:0000256" key="3">
    <source>
        <dbReference type="ARBA" id="ARBA00022989"/>
    </source>
</evidence>
<dbReference type="GO" id="GO:0005783">
    <property type="term" value="C:endoplasmic reticulum"/>
    <property type="evidence" value="ECO:0007669"/>
    <property type="project" value="TreeGrafter"/>
</dbReference>
<keyword evidence="2 5" id="KW-0812">Transmembrane</keyword>
<dbReference type="OrthoDB" id="18806at2759"/>
<evidence type="ECO:0000256" key="1">
    <source>
        <dbReference type="ARBA" id="ARBA00004141"/>
    </source>
</evidence>
<accession>A0A152A8G6</accession>
<sequence>MVSGVIEFNTTNILSFIKNPYSKNDDFPESEYILVTLAFTFLFFKIYSRNRVITSFFRYEAIFDKLSSQQQEEWKQKIVSMVHALIVAPLSLKVYWDTKYIPYSEIGAYQSNMSLTHIILAIGGAYFIWDFYICILKFKHSGIANLLHAILGLSSIINVVVPNDRPMFQTFVALMFVTEISTIPLNLKFFQYHIDSVSKRNEQYSLIFAILFIVFRNIIIVPLVIVAAINLMLNPIEFYKTILLLFHAILIIGLNSYWGWLIVKKLYKHLIKTKLN</sequence>
<dbReference type="AlphaFoldDB" id="A0A152A8G6"/>
<feature type="transmembrane region" description="Helical" evidence="6">
    <location>
        <begin position="241"/>
        <end position="263"/>
    </location>
</feature>
<dbReference type="InParanoid" id="A0A152A8G6"/>
<dbReference type="Pfam" id="PF03798">
    <property type="entry name" value="TRAM_LAG1_CLN8"/>
    <property type="match status" value="1"/>
</dbReference>
<dbReference type="GO" id="GO:0055088">
    <property type="term" value="P:lipid homeostasis"/>
    <property type="evidence" value="ECO:0007669"/>
    <property type="project" value="TreeGrafter"/>
</dbReference>
<evidence type="ECO:0000313" key="8">
    <source>
        <dbReference type="EMBL" id="KYR02508.1"/>
    </source>
</evidence>
<comment type="caution">
    <text evidence="8">The sequence shown here is derived from an EMBL/GenBank/DDBJ whole genome shotgun (WGS) entry which is preliminary data.</text>
</comment>
<reference evidence="8 9" key="1">
    <citation type="submission" date="2015-12" db="EMBL/GenBank/DDBJ databases">
        <title>Dictyostelia acquired genes for synthesis and detection of signals that induce cell-type specialization by lateral gene transfer from prokaryotes.</title>
        <authorList>
            <person name="Gloeckner G."/>
            <person name="Schaap P."/>
        </authorList>
    </citation>
    <scope>NUCLEOTIDE SEQUENCE [LARGE SCALE GENOMIC DNA]</scope>
    <source>
        <strain evidence="8 9">TK</strain>
    </source>
</reference>
<feature type="transmembrane region" description="Helical" evidence="6">
    <location>
        <begin position="206"/>
        <end position="229"/>
    </location>
</feature>
<keyword evidence="9" id="KW-1185">Reference proteome</keyword>
<dbReference type="OMA" id="MIFFATD"/>
<evidence type="ECO:0000256" key="5">
    <source>
        <dbReference type="PROSITE-ProRule" id="PRU00205"/>
    </source>
</evidence>
<dbReference type="Proteomes" id="UP000076078">
    <property type="component" value="Unassembled WGS sequence"/>
</dbReference>
<keyword evidence="4 5" id="KW-0472">Membrane</keyword>
<name>A0A152A8G6_TIELA</name>
<gene>
    <name evidence="8" type="ORF">DLAC_01354</name>
</gene>
<feature type="transmembrane region" description="Helical" evidence="6">
    <location>
        <begin position="167"/>
        <end position="185"/>
    </location>
</feature>